<keyword evidence="1" id="KW-0472">Membrane</keyword>
<dbReference type="InterPro" id="IPR045770">
    <property type="entry name" value="DUF6223"/>
</dbReference>
<evidence type="ECO:0000313" key="2">
    <source>
        <dbReference type="EMBL" id="BCJ68356.1"/>
    </source>
</evidence>
<gene>
    <name evidence="2" type="ORF">Prubr_53770</name>
</gene>
<reference evidence="2" key="1">
    <citation type="submission" date="2020-08" db="EMBL/GenBank/DDBJ databases">
        <title>Whole genome shotgun sequence of Polymorphospora rubra NBRC 101157.</title>
        <authorList>
            <person name="Komaki H."/>
            <person name="Tamura T."/>
        </authorList>
    </citation>
    <scope>NUCLEOTIDE SEQUENCE</scope>
    <source>
        <strain evidence="2">NBRC 101157</strain>
    </source>
</reference>
<dbReference type="Pfam" id="PF19733">
    <property type="entry name" value="DUF6223"/>
    <property type="match status" value="1"/>
</dbReference>
<sequence>MIATADGGPGTGNGIVGGYAALFLGLTGVVLGGSALARGRGGRRA</sequence>
<dbReference type="AlphaFoldDB" id="A0A810N4P0"/>
<name>A0A810N4P0_9ACTN</name>
<accession>A0A810N4P0</accession>
<feature type="transmembrane region" description="Helical" evidence="1">
    <location>
        <begin position="16"/>
        <end position="37"/>
    </location>
</feature>
<dbReference type="EMBL" id="AP023359">
    <property type="protein sequence ID" value="BCJ68356.1"/>
    <property type="molecule type" value="Genomic_DNA"/>
</dbReference>
<organism evidence="2 3">
    <name type="scientific">Polymorphospora rubra</name>
    <dbReference type="NCBI Taxonomy" id="338584"/>
    <lineage>
        <taxon>Bacteria</taxon>
        <taxon>Bacillati</taxon>
        <taxon>Actinomycetota</taxon>
        <taxon>Actinomycetes</taxon>
        <taxon>Micromonosporales</taxon>
        <taxon>Micromonosporaceae</taxon>
        <taxon>Polymorphospora</taxon>
    </lineage>
</organism>
<dbReference type="KEGG" id="pry:Prubr_53770"/>
<dbReference type="Proteomes" id="UP000680866">
    <property type="component" value="Chromosome"/>
</dbReference>
<keyword evidence="1" id="KW-0812">Transmembrane</keyword>
<protein>
    <submittedName>
        <fullName evidence="2">Uncharacterized protein</fullName>
    </submittedName>
</protein>
<evidence type="ECO:0000256" key="1">
    <source>
        <dbReference type="SAM" id="Phobius"/>
    </source>
</evidence>
<keyword evidence="3" id="KW-1185">Reference proteome</keyword>
<keyword evidence="1" id="KW-1133">Transmembrane helix</keyword>
<evidence type="ECO:0000313" key="3">
    <source>
        <dbReference type="Proteomes" id="UP000680866"/>
    </source>
</evidence>
<proteinExistence type="predicted"/>